<accession>X1BSB6</accession>
<dbReference type="InterPro" id="IPR039426">
    <property type="entry name" value="TonB-dep_rcpt-like"/>
</dbReference>
<dbReference type="InterPro" id="IPR012910">
    <property type="entry name" value="Plug_dom"/>
</dbReference>
<dbReference type="Gene3D" id="2.170.130.10">
    <property type="entry name" value="TonB-dependent receptor, plug domain"/>
    <property type="match status" value="1"/>
</dbReference>
<proteinExistence type="predicted"/>
<dbReference type="PANTHER" id="PTHR30069">
    <property type="entry name" value="TONB-DEPENDENT OUTER MEMBRANE RECEPTOR"/>
    <property type="match status" value="1"/>
</dbReference>
<sequence>MIFLVFLVGLAVLAAGVFAADDPNIADTSTITSDPNDPNEATFAAGGLFALSLGELMDTEVISVTRTKGQNVFTSPAAIYVITQEDIRRSGLRSIPEVLRLAPGVQVSRIRADQWAISIRGFNSRFSDKLLVQIDGRTIYNTVFSGVLWEVQDYPLADIERIEIIRGSGTSLWGGNAVNGIINIITKCAKD</sequence>
<name>X1BSB6_9ZZZZ</name>
<dbReference type="GO" id="GO:0015344">
    <property type="term" value="F:siderophore uptake transmembrane transporter activity"/>
    <property type="evidence" value="ECO:0007669"/>
    <property type="project" value="TreeGrafter"/>
</dbReference>
<evidence type="ECO:0000313" key="2">
    <source>
        <dbReference type="EMBL" id="GAG97950.1"/>
    </source>
</evidence>
<dbReference type="AlphaFoldDB" id="X1BSB6"/>
<protein>
    <recommendedName>
        <fullName evidence="1">TonB-dependent receptor plug domain-containing protein</fullName>
    </recommendedName>
</protein>
<dbReference type="PANTHER" id="PTHR30069:SF27">
    <property type="entry name" value="BLL4766 PROTEIN"/>
    <property type="match status" value="1"/>
</dbReference>
<feature type="non-terminal residue" evidence="2">
    <location>
        <position position="191"/>
    </location>
</feature>
<dbReference type="PROSITE" id="PS52016">
    <property type="entry name" value="TONB_DEPENDENT_REC_3"/>
    <property type="match status" value="1"/>
</dbReference>
<dbReference type="GO" id="GO:0009279">
    <property type="term" value="C:cell outer membrane"/>
    <property type="evidence" value="ECO:0007669"/>
    <property type="project" value="TreeGrafter"/>
</dbReference>
<evidence type="ECO:0000259" key="1">
    <source>
        <dbReference type="Pfam" id="PF07715"/>
    </source>
</evidence>
<organism evidence="2">
    <name type="scientific">marine sediment metagenome</name>
    <dbReference type="NCBI Taxonomy" id="412755"/>
    <lineage>
        <taxon>unclassified sequences</taxon>
        <taxon>metagenomes</taxon>
        <taxon>ecological metagenomes</taxon>
    </lineage>
</organism>
<comment type="caution">
    <text evidence="2">The sequence shown here is derived from an EMBL/GenBank/DDBJ whole genome shotgun (WGS) entry which is preliminary data.</text>
</comment>
<dbReference type="InterPro" id="IPR037066">
    <property type="entry name" value="Plug_dom_sf"/>
</dbReference>
<reference evidence="2" key="1">
    <citation type="journal article" date="2014" name="Front. Microbiol.">
        <title>High frequency of phylogenetically diverse reductive dehalogenase-homologous genes in deep subseafloor sedimentary metagenomes.</title>
        <authorList>
            <person name="Kawai M."/>
            <person name="Futagami T."/>
            <person name="Toyoda A."/>
            <person name="Takaki Y."/>
            <person name="Nishi S."/>
            <person name="Hori S."/>
            <person name="Arai W."/>
            <person name="Tsubouchi T."/>
            <person name="Morono Y."/>
            <person name="Uchiyama I."/>
            <person name="Ito T."/>
            <person name="Fujiyama A."/>
            <person name="Inagaki F."/>
            <person name="Takami H."/>
        </authorList>
    </citation>
    <scope>NUCLEOTIDE SEQUENCE</scope>
    <source>
        <strain evidence="2">Expedition CK06-06</strain>
    </source>
</reference>
<feature type="domain" description="TonB-dependent receptor plug" evidence="1">
    <location>
        <begin position="73"/>
        <end position="181"/>
    </location>
</feature>
<dbReference type="Pfam" id="PF07715">
    <property type="entry name" value="Plug"/>
    <property type="match status" value="1"/>
</dbReference>
<dbReference type="EMBL" id="BART01022561">
    <property type="protein sequence ID" value="GAG97950.1"/>
    <property type="molecule type" value="Genomic_DNA"/>
</dbReference>
<dbReference type="SUPFAM" id="SSF56935">
    <property type="entry name" value="Porins"/>
    <property type="match status" value="1"/>
</dbReference>
<gene>
    <name evidence="2" type="ORF">S01H4_41280</name>
</gene>
<dbReference type="GO" id="GO:0044718">
    <property type="term" value="P:siderophore transmembrane transport"/>
    <property type="evidence" value="ECO:0007669"/>
    <property type="project" value="TreeGrafter"/>
</dbReference>